<name>A0AAN5C791_9BILA</name>
<dbReference type="EMBL" id="BTRK01000001">
    <property type="protein sequence ID" value="GMR33305.1"/>
    <property type="molecule type" value="Genomic_DNA"/>
</dbReference>
<evidence type="ECO:0000313" key="2">
    <source>
        <dbReference type="EMBL" id="GMR33305.1"/>
    </source>
</evidence>
<dbReference type="Proteomes" id="UP001328107">
    <property type="component" value="Unassembled WGS sequence"/>
</dbReference>
<feature type="non-terminal residue" evidence="2">
    <location>
        <position position="1"/>
    </location>
</feature>
<organism evidence="2 3">
    <name type="scientific">Pristionchus mayeri</name>
    <dbReference type="NCBI Taxonomy" id="1317129"/>
    <lineage>
        <taxon>Eukaryota</taxon>
        <taxon>Metazoa</taxon>
        <taxon>Ecdysozoa</taxon>
        <taxon>Nematoda</taxon>
        <taxon>Chromadorea</taxon>
        <taxon>Rhabditida</taxon>
        <taxon>Rhabditina</taxon>
        <taxon>Diplogasteromorpha</taxon>
        <taxon>Diplogasteroidea</taxon>
        <taxon>Neodiplogasteridae</taxon>
        <taxon>Pristionchus</taxon>
    </lineage>
</organism>
<sequence length="335" mass="36322">SLSPSPPSLNMSQATSEVSTARSEQFEEFETTLDAQRRLDSMQPLEEDDGVEAIVEIPSLDKGVELSVSALSTCYAVSATDDSALSFADDLTDDLMSVYGDDERSEIDVECPEPRTDELISIYSDYERSEIEVECPDYFPVSSEGNAVAMDSIEALDMLPDFMPIPVDFTNVKLDSLAEPTVEKAALQSVVEYTAHAGDTDSTTTCPYQACIKDAAITDPKDKADITTYSLAPSQTDVTVVAPDEGLVENEAYSVAKSPLDADMTMYPAEKSMCEVEISEVSLATDDISVYSAILSECCIEMLGRSRISSKEDPIDIADTHSVYSEAPSEVECNL</sequence>
<protein>
    <submittedName>
        <fullName evidence="2">Uncharacterized protein</fullName>
    </submittedName>
</protein>
<dbReference type="AlphaFoldDB" id="A0AAN5C791"/>
<reference evidence="3" key="1">
    <citation type="submission" date="2022-10" db="EMBL/GenBank/DDBJ databases">
        <title>Genome assembly of Pristionchus species.</title>
        <authorList>
            <person name="Yoshida K."/>
            <person name="Sommer R.J."/>
        </authorList>
    </citation>
    <scope>NUCLEOTIDE SEQUENCE [LARGE SCALE GENOMIC DNA]</scope>
    <source>
        <strain evidence="3">RS5460</strain>
    </source>
</reference>
<evidence type="ECO:0000256" key="1">
    <source>
        <dbReference type="SAM" id="MobiDB-lite"/>
    </source>
</evidence>
<accession>A0AAN5C791</accession>
<proteinExistence type="predicted"/>
<evidence type="ECO:0000313" key="3">
    <source>
        <dbReference type="Proteomes" id="UP001328107"/>
    </source>
</evidence>
<feature type="compositionally biased region" description="Polar residues" evidence="1">
    <location>
        <begin position="10"/>
        <end position="23"/>
    </location>
</feature>
<feature type="region of interest" description="Disordered" evidence="1">
    <location>
        <begin position="1"/>
        <end position="29"/>
    </location>
</feature>
<gene>
    <name evidence="2" type="ORF">PMAYCL1PPCAC_03500</name>
</gene>
<comment type="caution">
    <text evidence="2">The sequence shown here is derived from an EMBL/GenBank/DDBJ whole genome shotgun (WGS) entry which is preliminary data.</text>
</comment>
<keyword evidence="3" id="KW-1185">Reference proteome</keyword>